<feature type="domain" description="Cytochrome c oxidase subunit IV bacterial aa3 type" evidence="2">
    <location>
        <begin position="8"/>
        <end position="42"/>
    </location>
</feature>
<evidence type="ECO:0000256" key="1">
    <source>
        <dbReference type="SAM" id="Phobius"/>
    </source>
</evidence>
<dbReference type="Gene3D" id="1.20.5.160">
    <property type="entry name" value="Bacterial aa3 type cytochrome c oxidase subunit IV"/>
    <property type="match status" value="1"/>
</dbReference>
<name>A0ABV7VB05_9PROT</name>
<accession>A0ABV7VB05</accession>
<protein>
    <submittedName>
        <fullName evidence="3">Aa3-type cytochrome c oxidase subunit IV</fullName>
    </submittedName>
</protein>
<organism evidence="3 4">
    <name type="scientific">Ferrovibrio xuzhouensis</name>
    <dbReference type="NCBI Taxonomy" id="1576914"/>
    <lineage>
        <taxon>Bacteria</taxon>
        <taxon>Pseudomonadati</taxon>
        <taxon>Pseudomonadota</taxon>
        <taxon>Alphaproteobacteria</taxon>
        <taxon>Rhodospirillales</taxon>
        <taxon>Rhodospirillaceae</taxon>
        <taxon>Ferrovibrio</taxon>
    </lineage>
</organism>
<evidence type="ECO:0000313" key="3">
    <source>
        <dbReference type="EMBL" id="MFC3674137.1"/>
    </source>
</evidence>
<keyword evidence="1" id="KW-0812">Transmembrane</keyword>
<dbReference type="Pfam" id="PF07835">
    <property type="entry name" value="COX4_pro_2"/>
    <property type="match status" value="1"/>
</dbReference>
<keyword evidence="1" id="KW-0472">Membrane</keyword>
<evidence type="ECO:0000259" key="2">
    <source>
        <dbReference type="Pfam" id="PF07835"/>
    </source>
</evidence>
<reference evidence="4" key="1">
    <citation type="journal article" date="2019" name="Int. J. Syst. Evol. Microbiol.">
        <title>The Global Catalogue of Microorganisms (GCM) 10K type strain sequencing project: providing services to taxonomists for standard genome sequencing and annotation.</title>
        <authorList>
            <consortium name="The Broad Institute Genomics Platform"/>
            <consortium name="The Broad Institute Genome Sequencing Center for Infectious Disease"/>
            <person name="Wu L."/>
            <person name="Ma J."/>
        </authorList>
    </citation>
    <scope>NUCLEOTIDE SEQUENCE [LARGE SCALE GENOMIC DNA]</scope>
    <source>
        <strain evidence="4">KCTC 42182</strain>
    </source>
</reference>
<proteinExistence type="predicted"/>
<feature type="transmembrane region" description="Helical" evidence="1">
    <location>
        <begin position="21"/>
        <end position="43"/>
    </location>
</feature>
<gene>
    <name evidence="3" type="ORF">ACFOOQ_01200</name>
</gene>
<dbReference type="InterPro" id="IPR036596">
    <property type="entry name" value="Cyt-C_aa3_sf"/>
</dbReference>
<sequence length="44" mass="4816">MSEYQMGTMDISQHRASYAGFMAMTKYGSIAVIILLALLAIFVA</sequence>
<evidence type="ECO:0000313" key="4">
    <source>
        <dbReference type="Proteomes" id="UP001595711"/>
    </source>
</evidence>
<dbReference type="InterPro" id="IPR012422">
    <property type="entry name" value="Cyt_c_oxidase_su4_bac-aa3"/>
</dbReference>
<dbReference type="RefSeq" id="WP_379720541.1">
    <property type="nucleotide sequence ID" value="NZ_JBHRYJ010000001.1"/>
</dbReference>
<keyword evidence="4" id="KW-1185">Reference proteome</keyword>
<dbReference type="EMBL" id="JBHRYJ010000001">
    <property type="protein sequence ID" value="MFC3674137.1"/>
    <property type="molecule type" value="Genomic_DNA"/>
</dbReference>
<keyword evidence="1" id="KW-1133">Transmembrane helix</keyword>
<dbReference type="Proteomes" id="UP001595711">
    <property type="component" value="Unassembled WGS sequence"/>
</dbReference>
<comment type="caution">
    <text evidence="3">The sequence shown here is derived from an EMBL/GenBank/DDBJ whole genome shotgun (WGS) entry which is preliminary data.</text>
</comment>
<dbReference type="SUPFAM" id="SSF81469">
    <property type="entry name" value="Bacterial aa3 type cytochrome c oxidase subunit IV"/>
    <property type="match status" value="1"/>
</dbReference>